<keyword evidence="3" id="KW-1185">Reference proteome</keyword>
<dbReference type="AlphaFoldDB" id="A0AAV2GE06"/>
<evidence type="ECO:0000256" key="1">
    <source>
        <dbReference type="SAM" id="MobiDB-lite"/>
    </source>
</evidence>
<dbReference type="EMBL" id="OZ034821">
    <property type="protein sequence ID" value="CAL1407890.1"/>
    <property type="molecule type" value="Genomic_DNA"/>
</dbReference>
<sequence length="164" mass="18591">MKHNRGKGDTTKTLIQNLVHRRPAHPLLSRLEMPQNLARRTRLPSPSTHRLHRLRRELGADFALNQAALNLVRILPSGDPLINPFTIGEETYRERAQSQETRRETQSHCSRRRCSTTSISSKRPTAEEHSPQSRKRKLENPNLFLLTASPSQLPLDAGSLSPSP</sequence>
<organism evidence="2 3">
    <name type="scientific">Linum trigynum</name>
    <dbReference type="NCBI Taxonomy" id="586398"/>
    <lineage>
        <taxon>Eukaryota</taxon>
        <taxon>Viridiplantae</taxon>
        <taxon>Streptophyta</taxon>
        <taxon>Embryophyta</taxon>
        <taxon>Tracheophyta</taxon>
        <taxon>Spermatophyta</taxon>
        <taxon>Magnoliopsida</taxon>
        <taxon>eudicotyledons</taxon>
        <taxon>Gunneridae</taxon>
        <taxon>Pentapetalae</taxon>
        <taxon>rosids</taxon>
        <taxon>fabids</taxon>
        <taxon>Malpighiales</taxon>
        <taxon>Linaceae</taxon>
        <taxon>Linum</taxon>
    </lineage>
</organism>
<feature type="compositionally biased region" description="Basic and acidic residues" evidence="1">
    <location>
        <begin position="93"/>
        <end position="106"/>
    </location>
</feature>
<reference evidence="2 3" key="1">
    <citation type="submission" date="2024-04" db="EMBL/GenBank/DDBJ databases">
        <authorList>
            <person name="Fracassetti M."/>
        </authorList>
    </citation>
    <scope>NUCLEOTIDE SEQUENCE [LARGE SCALE GENOMIC DNA]</scope>
</reference>
<proteinExistence type="predicted"/>
<gene>
    <name evidence="2" type="ORF">LTRI10_LOCUS47529</name>
</gene>
<evidence type="ECO:0000313" key="2">
    <source>
        <dbReference type="EMBL" id="CAL1407890.1"/>
    </source>
</evidence>
<dbReference type="Proteomes" id="UP001497516">
    <property type="component" value="Chromosome 8"/>
</dbReference>
<evidence type="ECO:0000313" key="3">
    <source>
        <dbReference type="Proteomes" id="UP001497516"/>
    </source>
</evidence>
<accession>A0AAV2GE06</accession>
<name>A0AAV2GE06_9ROSI</name>
<feature type="region of interest" description="Disordered" evidence="1">
    <location>
        <begin position="93"/>
        <end position="164"/>
    </location>
</feature>
<protein>
    <submittedName>
        <fullName evidence="2">Uncharacterized protein</fullName>
    </submittedName>
</protein>